<proteinExistence type="predicted"/>
<reference evidence="1 2" key="1">
    <citation type="submission" date="2021-06" db="EMBL/GenBank/DDBJ databases">
        <title>Caerostris extrusa draft genome.</title>
        <authorList>
            <person name="Kono N."/>
            <person name="Arakawa K."/>
        </authorList>
    </citation>
    <scope>NUCLEOTIDE SEQUENCE [LARGE SCALE GENOMIC DNA]</scope>
</reference>
<keyword evidence="2" id="KW-1185">Reference proteome</keyword>
<evidence type="ECO:0000313" key="2">
    <source>
        <dbReference type="Proteomes" id="UP001054945"/>
    </source>
</evidence>
<comment type="caution">
    <text evidence="1">The sequence shown here is derived from an EMBL/GenBank/DDBJ whole genome shotgun (WGS) entry which is preliminary data.</text>
</comment>
<accession>A0AAV4VUP6</accession>
<gene>
    <name evidence="1" type="ORF">CEXT_38571</name>
</gene>
<dbReference type="Proteomes" id="UP001054945">
    <property type="component" value="Unassembled WGS sequence"/>
</dbReference>
<dbReference type="AlphaFoldDB" id="A0AAV4VUP6"/>
<protein>
    <submittedName>
        <fullName evidence="1">Uncharacterized protein</fullName>
    </submittedName>
</protein>
<dbReference type="EMBL" id="BPLR01015044">
    <property type="protein sequence ID" value="GIY73203.1"/>
    <property type="molecule type" value="Genomic_DNA"/>
</dbReference>
<sequence>MDVNSIARYTFAEGVQNIANAISLGMTRSKITAVSVLNIVVEDHPGSKYKTLDDRFVNILQKLTLSRKMSEL</sequence>
<organism evidence="1 2">
    <name type="scientific">Caerostris extrusa</name>
    <name type="common">Bark spider</name>
    <name type="synonym">Caerostris bankana</name>
    <dbReference type="NCBI Taxonomy" id="172846"/>
    <lineage>
        <taxon>Eukaryota</taxon>
        <taxon>Metazoa</taxon>
        <taxon>Ecdysozoa</taxon>
        <taxon>Arthropoda</taxon>
        <taxon>Chelicerata</taxon>
        <taxon>Arachnida</taxon>
        <taxon>Araneae</taxon>
        <taxon>Araneomorphae</taxon>
        <taxon>Entelegynae</taxon>
        <taxon>Araneoidea</taxon>
        <taxon>Araneidae</taxon>
        <taxon>Caerostris</taxon>
    </lineage>
</organism>
<name>A0AAV4VUP6_CAEEX</name>
<evidence type="ECO:0000313" key="1">
    <source>
        <dbReference type="EMBL" id="GIY73203.1"/>
    </source>
</evidence>